<organism evidence="6 7">
    <name type="scientific">Melipona quadrifasciata</name>
    <dbReference type="NCBI Taxonomy" id="166423"/>
    <lineage>
        <taxon>Eukaryota</taxon>
        <taxon>Metazoa</taxon>
        <taxon>Ecdysozoa</taxon>
        <taxon>Arthropoda</taxon>
        <taxon>Hexapoda</taxon>
        <taxon>Insecta</taxon>
        <taxon>Pterygota</taxon>
        <taxon>Neoptera</taxon>
        <taxon>Endopterygota</taxon>
        <taxon>Hymenoptera</taxon>
        <taxon>Apocrita</taxon>
        <taxon>Aculeata</taxon>
        <taxon>Apoidea</taxon>
        <taxon>Anthophila</taxon>
        <taxon>Apidae</taxon>
        <taxon>Melipona</taxon>
    </lineage>
</organism>
<feature type="compositionally biased region" description="Polar residues" evidence="5">
    <location>
        <begin position="471"/>
        <end position="481"/>
    </location>
</feature>
<dbReference type="STRING" id="166423.A0A0M9A3A7"/>
<dbReference type="PANTHER" id="PTHR20544:SF0">
    <property type="entry name" value="NUCLEOPROTEIN TPR_MLP1 DOMAIN-CONTAINING PROTEIN"/>
    <property type="match status" value="1"/>
</dbReference>
<dbReference type="Proteomes" id="UP000053105">
    <property type="component" value="Unassembled WGS sequence"/>
</dbReference>
<dbReference type="OrthoDB" id="10254663at2759"/>
<feature type="compositionally biased region" description="Basic and acidic residues" evidence="5">
    <location>
        <begin position="482"/>
        <end position="495"/>
    </location>
</feature>
<evidence type="ECO:0000256" key="3">
    <source>
        <dbReference type="ARBA" id="ARBA00023212"/>
    </source>
</evidence>
<keyword evidence="7" id="KW-1185">Reference proteome</keyword>
<evidence type="ECO:0000313" key="7">
    <source>
        <dbReference type="Proteomes" id="UP000053105"/>
    </source>
</evidence>
<comment type="subcellular location">
    <subcellularLocation>
        <location evidence="1">Cytoplasm</location>
        <location evidence="1">Cytoskeleton</location>
        <location evidence="1">Microtubule organizing center</location>
        <location evidence="1">Centrosome</location>
        <location evidence="1">Centriole</location>
    </subcellularLocation>
</comment>
<dbReference type="EMBL" id="KQ435750">
    <property type="protein sequence ID" value="KOX76375.1"/>
    <property type="molecule type" value="Genomic_DNA"/>
</dbReference>
<evidence type="ECO:0000313" key="6">
    <source>
        <dbReference type="EMBL" id="KOX76375.1"/>
    </source>
</evidence>
<proteinExistence type="inferred from homology"/>
<keyword evidence="2" id="KW-0963">Cytoplasm</keyword>
<gene>
    <name evidence="6" type="ORF">WN51_11706</name>
</gene>
<keyword evidence="3" id="KW-0206">Cytoskeleton</keyword>
<name>A0A0M9A3A7_9HYME</name>
<evidence type="ECO:0000256" key="2">
    <source>
        <dbReference type="ARBA" id="ARBA00022490"/>
    </source>
</evidence>
<feature type="region of interest" description="Disordered" evidence="5">
    <location>
        <begin position="355"/>
        <end position="387"/>
    </location>
</feature>
<dbReference type="GO" id="GO:0005814">
    <property type="term" value="C:centriole"/>
    <property type="evidence" value="ECO:0007669"/>
    <property type="project" value="UniProtKB-SubCell"/>
</dbReference>
<feature type="compositionally biased region" description="Polar residues" evidence="5">
    <location>
        <begin position="371"/>
        <end position="387"/>
    </location>
</feature>
<evidence type="ECO:0000256" key="4">
    <source>
        <dbReference type="ARBA" id="ARBA00038123"/>
    </source>
</evidence>
<accession>A0A0M9A3A7</accession>
<sequence>MKEKAASYGYGRSREAAGIEQGCRDERKSSVRICVGQSADQSRQLRSIQLEMENLQRQLQTASYDRENAIQENRRIQDDLAATTCEVRNLQRELETSRAESFDLKRQLQTYVSEVRRAEELLTRKENERTEMLNHFRSLSLEATVLENNNHSLESEAAEARGALQTVKDQLLDLERQLTDKDSLIRGYETQISELTQTVASMESQLRQQGEQKHIAEADLTAVRDLCMKLDQQKDALMQQLNDKDALKTQYDMQITKLKTEQAVIQDQMTKDRATVERLQMLLDQARQESITVQTNNQELQNEMARLRQKMSELQNKLSSESTKLRQYQTQAAEYSKQISELRRQVTNERFDRARKEEEHRRYSDSLPDSIAQTSLPNQTNNQIPNETNDAKHRQVDWLKKPYTAIPKYPHAHNGTRSVFERHSFPLDCKCLPLKNVLHDPSSKKSPFTPYSNEADVSKQNDFVRCPKPLSLNSTPDSFNNETRRKNDGQTERRGVKISNPIVVECSNHSKDTQRDVPCINIILRSDCKMHSSQYNCIQKENTSLLQANTDSTRTDLKASNMLQFYSFDRKYDYNGVSSLKNRFDVSQSIGMHCERKYNQEEISLLNRAAVTDLIADDNIKANFNANKIAQCPASFCKTLPENFPATRLDNTIKQINDSNEVSKMIKTDLSLNLEQISKVKENSTKYLSYPVDLKSTLKNSTIKSLELKPPDMLSNIEFMKSKSLFKPETYRPRNEFLYMSSFTTPDVTKNVMKHSEFKNTICINRSIDEITKVIKYERSKFNKNMLITKKLKNLSIPESMDICSNANCDEINRSILNPKRDKYGNKSSSIKKHSECEDKCINTIDSSLNILQNMLKDVKRFKDKAIKNSNDQNYQFKETKDKNMNCIDMNGGNEVILSKINRDSFNSVEIIGPKCRKMLQEIKKHAEILEEQLIFINKSIKAKKKRSEKSNVKQHRDMITQNPEKKNIYIQKSYLQDNVKYCQNSLINQENNFNPQHVKGQDIILSHIDKENICKKDHNKKDKSCERNDAKSMCSNNISSKCIKSAQVQCARSVSLHIFDLSDFKPIATSTPKKINPTGNDETFSVCTQTTCTFEVNLQTQIEKITSTTEFRNYPIKQENKTANSANINEKRIFSLSSCCNEKAIIMPFLTKTVSNKCLKSKYKRSEFLNFRSRSLISPCVQCGQRLIKCKLFRRKKQMPIVFKLMSEAYKSEDLRSNENSCDYENCSVYNCRVSNLSEIDYEDNISD</sequence>
<reference evidence="6 7" key="1">
    <citation type="submission" date="2015-07" db="EMBL/GenBank/DDBJ databases">
        <title>The genome of Melipona quadrifasciata.</title>
        <authorList>
            <person name="Pan H."/>
            <person name="Kapheim K."/>
        </authorList>
    </citation>
    <scope>NUCLEOTIDE SEQUENCE [LARGE SCALE GENOMIC DNA]</scope>
    <source>
        <strain evidence="6">0111107301</strain>
        <tissue evidence="6">Whole body</tissue>
    </source>
</reference>
<dbReference type="PANTHER" id="PTHR20544">
    <property type="entry name" value="CENTROSOMAL PROTEIN CEP135"/>
    <property type="match status" value="1"/>
</dbReference>
<evidence type="ECO:0000256" key="5">
    <source>
        <dbReference type="SAM" id="MobiDB-lite"/>
    </source>
</evidence>
<dbReference type="Gene3D" id="1.20.5.170">
    <property type="match status" value="1"/>
</dbReference>
<evidence type="ECO:0000256" key="1">
    <source>
        <dbReference type="ARBA" id="ARBA00004114"/>
    </source>
</evidence>
<dbReference type="InterPro" id="IPR051877">
    <property type="entry name" value="Centriole_BasalBody_StrucProt"/>
</dbReference>
<comment type="similarity">
    <text evidence="4">Belongs to the CEP135/TSGA10 family.</text>
</comment>
<feature type="compositionally biased region" description="Basic and acidic residues" evidence="5">
    <location>
        <begin position="355"/>
        <end position="364"/>
    </location>
</feature>
<feature type="region of interest" description="Disordered" evidence="5">
    <location>
        <begin position="470"/>
        <end position="495"/>
    </location>
</feature>
<protein>
    <submittedName>
        <fullName evidence="6">Uncharacterized protein</fullName>
    </submittedName>
</protein>
<dbReference type="AlphaFoldDB" id="A0A0M9A3A7"/>